<reference evidence="3" key="1">
    <citation type="submission" date="2016-10" db="EMBL/GenBank/DDBJ databases">
        <authorList>
            <person name="Varghese N."/>
            <person name="Submissions S."/>
        </authorList>
    </citation>
    <scope>NUCLEOTIDE SEQUENCE [LARGE SCALE GENOMIC DNA]</scope>
    <source>
        <strain evidence="3">CECT 8338</strain>
    </source>
</reference>
<dbReference type="Proteomes" id="UP000243924">
    <property type="component" value="Chromosome I"/>
</dbReference>
<evidence type="ECO:0000313" key="2">
    <source>
        <dbReference type="EMBL" id="SDT88875.1"/>
    </source>
</evidence>
<sequence>MSITRRNAVLLVTSLLLSASALGSSAPDLASASFTDILTYCQQHPDTQGKDATTGDCLGEQTEQLEHLAQTRQATLLDNQCPAVKLQAMIAQQQWQSYRTNQCGLYRAMADNTTMYDNSQACRLQLTLDYRDQVSFLAEHTPQAPLPCDTSP</sequence>
<evidence type="ECO:0000313" key="3">
    <source>
        <dbReference type="Proteomes" id="UP000243924"/>
    </source>
</evidence>
<dbReference type="AlphaFoldDB" id="A0A1H2E1E3"/>
<proteinExistence type="predicted"/>
<dbReference type="InterPro" id="IPR006311">
    <property type="entry name" value="TAT_signal"/>
</dbReference>
<feature type="chain" id="PRO_5009272634" description="Lysozyme inhibitor LprI N-terminal domain-containing protein" evidence="1">
    <location>
        <begin position="24"/>
        <end position="152"/>
    </location>
</feature>
<evidence type="ECO:0000256" key="1">
    <source>
        <dbReference type="SAM" id="SignalP"/>
    </source>
</evidence>
<accession>A0A1H2E1E3</accession>
<gene>
    <name evidence="2" type="ORF">SAMN05216210_0213</name>
</gene>
<dbReference type="RefSeq" id="WP_092383289.1">
    <property type="nucleotide sequence ID" value="NZ_LT629787.1"/>
</dbReference>
<evidence type="ECO:0008006" key="4">
    <source>
        <dbReference type="Google" id="ProtNLM"/>
    </source>
</evidence>
<protein>
    <recommendedName>
        <fullName evidence="4">Lysozyme inhibitor LprI N-terminal domain-containing protein</fullName>
    </recommendedName>
</protein>
<dbReference type="STRING" id="1434072.SAMN05216210_0213"/>
<organism evidence="2 3">
    <name type="scientific">Halopseudomonas salegens</name>
    <dbReference type="NCBI Taxonomy" id="1434072"/>
    <lineage>
        <taxon>Bacteria</taxon>
        <taxon>Pseudomonadati</taxon>
        <taxon>Pseudomonadota</taxon>
        <taxon>Gammaproteobacteria</taxon>
        <taxon>Pseudomonadales</taxon>
        <taxon>Pseudomonadaceae</taxon>
        <taxon>Halopseudomonas</taxon>
    </lineage>
</organism>
<keyword evidence="1" id="KW-0732">Signal</keyword>
<keyword evidence="3" id="KW-1185">Reference proteome</keyword>
<feature type="signal peptide" evidence="1">
    <location>
        <begin position="1"/>
        <end position="23"/>
    </location>
</feature>
<dbReference type="PROSITE" id="PS51318">
    <property type="entry name" value="TAT"/>
    <property type="match status" value="1"/>
</dbReference>
<dbReference type="EMBL" id="LT629787">
    <property type="protein sequence ID" value="SDT88875.1"/>
    <property type="molecule type" value="Genomic_DNA"/>
</dbReference>
<name>A0A1H2E1E3_9GAMM</name>